<feature type="domain" description="DUF4178" evidence="1">
    <location>
        <begin position="85"/>
        <end position="198"/>
    </location>
</feature>
<dbReference type="EMBL" id="CP048222">
    <property type="protein sequence ID" value="QHT70318.1"/>
    <property type="molecule type" value="Genomic_DNA"/>
</dbReference>
<sequence length="230" mass="26224">MLHQSGVIVGTMQENYSIYQKAYYRYMSFQTLNCPSCGAELELQYRHSKMVVCKYCGQTSYINAGLADPTGEKILLADYGSLLSVGKRGKLKGKTFQVLGRLRFDYEDGFWDEWLIWFDGQEYTDFWLQEDEGEFTLFTKKELSYRVPEFDKVKVANQMAINGQGVFVTEKNRATINGGEGELSFQVMPGEQADFIDGILEGKPVSLEYMPGETVFNIGETVALTDFQWL</sequence>
<evidence type="ECO:0000313" key="2">
    <source>
        <dbReference type="EMBL" id="QHT70318.1"/>
    </source>
</evidence>
<protein>
    <submittedName>
        <fullName evidence="2">DUF4178 domain-containing protein</fullName>
    </submittedName>
</protein>
<dbReference type="RefSeq" id="WP_162446297.1">
    <property type="nucleotide sequence ID" value="NZ_CP048222.1"/>
</dbReference>
<proteinExistence type="predicted"/>
<dbReference type="Proteomes" id="UP000480178">
    <property type="component" value="Chromosome"/>
</dbReference>
<evidence type="ECO:0000259" key="1">
    <source>
        <dbReference type="Pfam" id="PF13785"/>
    </source>
</evidence>
<dbReference type="InterPro" id="IPR025235">
    <property type="entry name" value="DUF4178"/>
</dbReference>
<keyword evidence="3" id="KW-1185">Reference proteome</keyword>
<dbReference type="Pfam" id="PF13785">
    <property type="entry name" value="DUF4178"/>
    <property type="match status" value="1"/>
</dbReference>
<reference evidence="2 3" key="1">
    <citation type="submission" date="2020-01" db="EMBL/GenBank/DDBJ databases">
        <authorList>
            <person name="Kim M.K."/>
        </authorList>
    </citation>
    <scope>NUCLEOTIDE SEQUENCE [LARGE SCALE GENOMIC DNA]</scope>
    <source>
        <strain evidence="2 3">172606-1</strain>
    </source>
</reference>
<dbReference type="KEGG" id="rhoz:GXP67_28530"/>
<dbReference type="AlphaFoldDB" id="A0A6C0GQG1"/>
<name>A0A6C0GQG1_9BACT</name>
<organism evidence="2 3">
    <name type="scientific">Rhodocytophaga rosea</name>
    <dbReference type="NCBI Taxonomy" id="2704465"/>
    <lineage>
        <taxon>Bacteria</taxon>
        <taxon>Pseudomonadati</taxon>
        <taxon>Bacteroidota</taxon>
        <taxon>Cytophagia</taxon>
        <taxon>Cytophagales</taxon>
        <taxon>Rhodocytophagaceae</taxon>
        <taxon>Rhodocytophaga</taxon>
    </lineage>
</organism>
<gene>
    <name evidence="2" type="ORF">GXP67_28530</name>
</gene>
<evidence type="ECO:0000313" key="3">
    <source>
        <dbReference type="Proteomes" id="UP000480178"/>
    </source>
</evidence>
<accession>A0A6C0GQG1</accession>